<protein>
    <submittedName>
        <fullName evidence="10">Putative cytochrome P450</fullName>
    </submittedName>
</protein>
<evidence type="ECO:0000256" key="2">
    <source>
        <dbReference type="ARBA" id="ARBA00010617"/>
    </source>
</evidence>
<evidence type="ECO:0000313" key="10">
    <source>
        <dbReference type="EMBL" id="GFF17470.1"/>
    </source>
</evidence>
<evidence type="ECO:0000256" key="5">
    <source>
        <dbReference type="ARBA" id="ARBA00023002"/>
    </source>
</evidence>
<gene>
    <name evidence="10" type="ORF">ATEIFO6365_0007001900</name>
</gene>
<evidence type="ECO:0000256" key="8">
    <source>
        <dbReference type="PIRSR" id="PIRSR602403-1"/>
    </source>
</evidence>
<keyword evidence="5 9" id="KW-0560">Oxidoreductase</keyword>
<dbReference type="EMBL" id="BLJY01000007">
    <property type="protein sequence ID" value="GFF17470.1"/>
    <property type="molecule type" value="Genomic_DNA"/>
</dbReference>
<dbReference type="GO" id="GO:0005506">
    <property type="term" value="F:iron ion binding"/>
    <property type="evidence" value="ECO:0007669"/>
    <property type="project" value="InterPro"/>
</dbReference>
<dbReference type="GO" id="GO:0004497">
    <property type="term" value="F:monooxygenase activity"/>
    <property type="evidence" value="ECO:0007669"/>
    <property type="project" value="UniProtKB-KW"/>
</dbReference>
<dbReference type="Pfam" id="PF00067">
    <property type="entry name" value="p450"/>
    <property type="match status" value="2"/>
</dbReference>
<keyword evidence="11" id="KW-1185">Reference proteome</keyword>
<dbReference type="InterPro" id="IPR050121">
    <property type="entry name" value="Cytochrome_P450_monoxygenase"/>
</dbReference>
<keyword evidence="6 8" id="KW-0408">Iron</keyword>
<dbReference type="PRINTS" id="PR00465">
    <property type="entry name" value="EP450IV"/>
</dbReference>
<evidence type="ECO:0000256" key="7">
    <source>
        <dbReference type="ARBA" id="ARBA00023033"/>
    </source>
</evidence>
<organism evidence="10 11">
    <name type="scientific">Aspergillus terreus</name>
    <dbReference type="NCBI Taxonomy" id="33178"/>
    <lineage>
        <taxon>Eukaryota</taxon>
        <taxon>Fungi</taxon>
        <taxon>Dikarya</taxon>
        <taxon>Ascomycota</taxon>
        <taxon>Pezizomycotina</taxon>
        <taxon>Eurotiomycetes</taxon>
        <taxon>Eurotiomycetidae</taxon>
        <taxon>Eurotiales</taxon>
        <taxon>Aspergillaceae</taxon>
        <taxon>Aspergillus</taxon>
        <taxon>Aspergillus subgen. Circumdati</taxon>
    </lineage>
</organism>
<dbReference type="Proteomes" id="UP000452235">
    <property type="component" value="Unassembled WGS sequence"/>
</dbReference>
<dbReference type="VEuPathDB" id="FungiDB:ATEG_03531"/>
<dbReference type="SUPFAM" id="SSF48264">
    <property type="entry name" value="Cytochrome P450"/>
    <property type="match status" value="1"/>
</dbReference>
<dbReference type="PROSITE" id="PS00086">
    <property type="entry name" value="CYTOCHROME_P450"/>
    <property type="match status" value="1"/>
</dbReference>
<comment type="cofactor">
    <cofactor evidence="1 8">
        <name>heme</name>
        <dbReference type="ChEBI" id="CHEBI:30413"/>
    </cofactor>
</comment>
<dbReference type="Gene3D" id="1.10.630.10">
    <property type="entry name" value="Cytochrome P450"/>
    <property type="match status" value="1"/>
</dbReference>
<evidence type="ECO:0000313" key="11">
    <source>
        <dbReference type="Proteomes" id="UP000452235"/>
    </source>
</evidence>
<dbReference type="InterPro" id="IPR001128">
    <property type="entry name" value="Cyt_P450"/>
</dbReference>
<dbReference type="InterPro" id="IPR002403">
    <property type="entry name" value="Cyt_P450_E_grp-IV"/>
</dbReference>
<comment type="caution">
    <text evidence="10">The sequence shown here is derived from an EMBL/GenBank/DDBJ whole genome shotgun (WGS) entry which is preliminary data.</text>
</comment>
<dbReference type="InterPro" id="IPR017972">
    <property type="entry name" value="Cyt_P450_CS"/>
</dbReference>
<dbReference type="CDD" id="cd11062">
    <property type="entry name" value="CYP58-like"/>
    <property type="match status" value="1"/>
</dbReference>
<sequence length="447" mass="50845">MSVLVCACLAIRRLVFSPIAHFPGPKIAAATLWYEFYFDVIKRGSYFREIAKMHEKYGPVVRINPFELHINDPTFYPILYSGPTRKRDKWPWAAKMFGNNTSVFATVSHGHHRVRRAALNPLFSRNAIQQLEPQIQASMRLLCKRLDNFSHTGTVLDLGLAFAVFAADIISAHCFGHSFGLLQHPNFAPEWWMSSHIQDLIDKRHRDQSRHGQLCVFDALLQSPKLPAAEKTVERLKGEGQTLIGAGTLTTANILKTVVFHTLHDPSRLEALVAELETEFPDPKEPLSLKRLEKLPLLTAYITEGLRLAYGVTHRLQLLADEPLQIHDMVIPPRTPVGMTSIFMHDNPAVFHNPRTFWPERWLGKEGPDRSLARHLVPFSKGTRMCLGMHLAWAEIYVALGTLFRLYSICLFETERSDVEMAHDFFDPSPKLDSNGLRVRVQKKAMS</sequence>
<evidence type="ECO:0000256" key="6">
    <source>
        <dbReference type="ARBA" id="ARBA00023004"/>
    </source>
</evidence>
<evidence type="ECO:0000256" key="3">
    <source>
        <dbReference type="ARBA" id="ARBA00022617"/>
    </source>
</evidence>
<feature type="binding site" description="axial binding residue" evidence="8">
    <location>
        <position position="386"/>
    </location>
    <ligand>
        <name>heme</name>
        <dbReference type="ChEBI" id="CHEBI:30413"/>
    </ligand>
    <ligandPart>
        <name>Fe</name>
        <dbReference type="ChEBI" id="CHEBI:18248"/>
    </ligandPart>
</feature>
<evidence type="ECO:0000256" key="9">
    <source>
        <dbReference type="RuleBase" id="RU000461"/>
    </source>
</evidence>
<proteinExistence type="inferred from homology"/>
<dbReference type="AlphaFoldDB" id="A0A5M3Z7Z6"/>
<evidence type="ECO:0000256" key="4">
    <source>
        <dbReference type="ARBA" id="ARBA00022723"/>
    </source>
</evidence>
<dbReference type="GO" id="GO:0016705">
    <property type="term" value="F:oxidoreductase activity, acting on paired donors, with incorporation or reduction of molecular oxygen"/>
    <property type="evidence" value="ECO:0007669"/>
    <property type="project" value="InterPro"/>
</dbReference>
<dbReference type="PANTHER" id="PTHR24305">
    <property type="entry name" value="CYTOCHROME P450"/>
    <property type="match status" value="1"/>
</dbReference>
<name>A0A5M3Z7Z6_ASPTE</name>
<dbReference type="PANTHER" id="PTHR24305:SF157">
    <property type="entry name" value="N-ACETYLTRYPTOPHAN 6-HYDROXYLASE IVOC-RELATED"/>
    <property type="match status" value="1"/>
</dbReference>
<keyword evidence="3 8" id="KW-0349">Heme</keyword>
<reference evidence="10 11" key="1">
    <citation type="submission" date="2020-01" db="EMBL/GenBank/DDBJ databases">
        <title>Aspergillus terreus IFO 6365 whole genome shotgun sequence.</title>
        <authorList>
            <person name="Kanamasa S."/>
            <person name="Takahashi H."/>
        </authorList>
    </citation>
    <scope>NUCLEOTIDE SEQUENCE [LARGE SCALE GENOMIC DNA]</scope>
    <source>
        <strain evidence="10 11">IFO 6365</strain>
    </source>
</reference>
<dbReference type="GO" id="GO:0020037">
    <property type="term" value="F:heme binding"/>
    <property type="evidence" value="ECO:0007669"/>
    <property type="project" value="InterPro"/>
</dbReference>
<keyword evidence="7 9" id="KW-0503">Monooxygenase</keyword>
<dbReference type="InterPro" id="IPR036396">
    <property type="entry name" value="Cyt_P450_sf"/>
</dbReference>
<keyword evidence="4 8" id="KW-0479">Metal-binding</keyword>
<comment type="similarity">
    <text evidence="2 9">Belongs to the cytochrome P450 family.</text>
</comment>
<accession>A0A5M3Z7Z6</accession>
<dbReference type="OrthoDB" id="3945418at2759"/>
<evidence type="ECO:0000256" key="1">
    <source>
        <dbReference type="ARBA" id="ARBA00001971"/>
    </source>
</evidence>